<gene>
    <name evidence="2" type="ORF">H2508_04180</name>
</gene>
<evidence type="ECO:0000313" key="3">
    <source>
        <dbReference type="Proteomes" id="UP000539350"/>
    </source>
</evidence>
<accession>A0A7W2TUP3</accession>
<keyword evidence="3" id="KW-1185">Reference proteome</keyword>
<proteinExistence type="predicted"/>
<feature type="transmembrane region" description="Helical" evidence="1">
    <location>
        <begin position="44"/>
        <end position="65"/>
    </location>
</feature>
<reference evidence="2 3" key="1">
    <citation type="submission" date="2020-07" db="EMBL/GenBank/DDBJ databases">
        <title>Halieaceae bacterium, F7430, whole genome shotgun sequencing project.</title>
        <authorList>
            <person name="Jiang S."/>
            <person name="Liu Z.W."/>
            <person name="Du Z.J."/>
        </authorList>
    </citation>
    <scope>NUCLEOTIDE SEQUENCE [LARGE SCALE GENOMIC DNA]</scope>
    <source>
        <strain evidence="2 3">F7430</strain>
    </source>
</reference>
<protein>
    <submittedName>
        <fullName evidence="2">Uncharacterized protein</fullName>
    </submittedName>
</protein>
<dbReference type="EMBL" id="JACFXU010000013">
    <property type="protein sequence ID" value="MBA6412302.1"/>
    <property type="molecule type" value="Genomic_DNA"/>
</dbReference>
<evidence type="ECO:0000256" key="1">
    <source>
        <dbReference type="SAM" id="Phobius"/>
    </source>
</evidence>
<name>A0A7W2TUP3_9GAMM</name>
<evidence type="ECO:0000313" key="2">
    <source>
        <dbReference type="EMBL" id="MBA6412302.1"/>
    </source>
</evidence>
<dbReference type="Proteomes" id="UP000539350">
    <property type="component" value="Unassembled WGS sequence"/>
</dbReference>
<comment type="caution">
    <text evidence="2">The sequence shown here is derived from an EMBL/GenBank/DDBJ whole genome shotgun (WGS) entry which is preliminary data.</text>
</comment>
<keyword evidence="1" id="KW-0472">Membrane</keyword>
<feature type="transmembrane region" description="Helical" evidence="1">
    <location>
        <begin position="71"/>
        <end position="89"/>
    </location>
</feature>
<sequence length="104" mass="11672">MWLAAVPLIDMLTTVLLRLRAGLHPMKPDRRHLHHTLMDIGLSARQVTAALLSLSLVLGLFGIWISEISETLSMLLYCVLFLANCMYIFKTRRSLDAGPDKVPV</sequence>
<dbReference type="AlphaFoldDB" id="A0A7W2TUP3"/>
<organism evidence="2 3">
    <name type="scientific">Sediminihaliea albiluteola</name>
    <dbReference type="NCBI Taxonomy" id="2758564"/>
    <lineage>
        <taxon>Bacteria</taxon>
        <taxon>Pseudomonadati</taxon>
        <taxon>Pseudomonadota</taxon>
        <taxon>Gammaproteobacteria</taxon>
        <taxon>Cellvibrionales</taxon>
        <taxon>Halieaceae</taxon>
        <taxon>Sediminihaliea</taxon>
    </lineage>
</organism>
<keyword evidence="1" id="KW-0812">Transmembrane</keyword>
<keyword evidence="1" id="KW-1133">Transmembrane helix</keyword>